<evidence type="ECO:0000313" key="5">
    <source>
        <dbReference type="Proteomes" id="UP001291912"/>
    </source>
</evidence>
<keyword evidence="5" id="KW-1185">Reference proteome</keyword>
<evidence type="ECO:0000256" key="1">
    <source>
        <dbReference type="SAM" id="MobiDB-lite"/>
    </source>
</evidence>
<feature type="signal peptide" evidence="3">
    <location>
        <begin position="1"/>
        <end position="38"/>
    </location>
</feature>
<dbReference type="EMBL" id="JAWJYN010000001">
    <property type="protein sequence ID" value="MDZ8160315.1"/>
    <property type="molecule type" value="Genomic_DNA"/>
</dbReference>
<gene>
    <name evidence="4" type="ORF">R2Q92_00590</name>
</gene>
<keyword evidence="2" id="KW-1133">Transmembrane helix</keyword>
<dbReference type="RefSeq" id="WP_194423053.1">
    <property type="nucleotide sequence ID" value="NZ_BAAAPT010000001.1"/>
</dbReference>
<dbReference type="Gene3D" id="2.60.40.10">
    <property type="entry name" value="Immunoglobulins"/>
    <property type="match status" value="2"/>
</dbReference>
<feature type="region of interest" description="Disordered" evidence="1">
    <location>
        <begin position="845"/>
        <end position="876"/>
    </location>
</feature>
<feature type="compositionally biased region" description="Gly residues" evidence="1">
    <location>
        <begin position="850"/>
        <end position="862"/>
    </location>
</feature>
<dbReference type="InterPro" id="IPR013783">
    <property type="entry name" value="Ig-like_fold"/>
</dbReference>
<comment type="caution">
    <text evidence="4">The sequence shown here is derived from an EMBL/GenBank/DDBJ whole genome shotgun (WGS) entry which is preliminary data.</text>
</comment>
<evidence type="ECO:0000313" key="4">
    <source>
        <dbReference type="EMBL" id="MDZ8160315.1"/>
    </source>
</evidence>
<dbReference type="Pfam" id="PF05345">
    <property type="entry name" value="He_PIG"/>
    <property type="match status" value="1"/>
</dbReference>
<keyword evidence="2" id="KW-0812">Transmembrane</keyword>
<protein>
    <submittedName>
        <fullName evidence="4">Ig domain-containing protein</fullName>
    </submittedName>
</protein>
<feature type="transmembrane region" description="Helical" evidence="2">
    <location>
        <begin position="890"/>
        <end position="912"/>
    </location>
</feature>
<reference evidence="4 5" key="1">
    <citation type="submission" date="2023-10" db="EMBL/GenBank/DDBJ databases">
        <title>Microbacterium xanthum sp. nov., isolated from seaweed.</title>
        <authorList>
            <person name="Lee S.D."/>
        </authorList>
    </citation>
    <scope>NUCLEOTIDE SEQUENCE [LARGE SCALE GENOMIC DNA]</scope>
    <source>
        <strain evidence="4 5">KCTC 19124</strain>
    </source>
</reference>
<organism evidence="4 5">
    <name type="scientific">Microbacterium aquimaris</name>
    <dbReference type="NCBI Taxonomy" id="459816"/>
    <lineage>
        <taxon>Bacteria</taxon>
        <taxon>Bacillati</taxon>
        <taxon>Actinomycetota</taxon>
        <taxon>Actinomycetes</taxon>
        <taxon>Micrococcales</taxon>
        <taxon>Microbacteriaceae</taxon>
        <taxon>Microbacterium</taxon>
    </lineage>
</organism>
<name>A0ABU5N2L8_9MICO</name>
<accession>A0ABU5N2L8</accession>
<dbReference type="Proteomes" id="UP001291912">
    <property type="component" value="Unassembled WGS sequence"/>
</dbReference>
<dbReference type="Gene3D" id="2.170.15.10">
    <property type="entry name" value="Proaerolysin, chain A, domain 3"/>
    <property type="match status" value="1"/>
</dbReference>
<evidence type="ECO:0000256" key="3">
    <source>
        <dbReference type="SAM" id="SignalP"/>
    </source>
</evidence>
<evidence type="ECO:0000256" key="2">
    <source>
        <dbReference type="SAM" id="Phobius"/>
    </source>
</evidence>
<keyword evidence="3" id="KW-0732">Signal</keyword>
<feature type="chain" id="PRO_5046668747" evidence="3">
    <location>
        <begin position="39"/>
        <end position="920"/>
    </location>
</feature>
<proteinExistence type="predicted"/>
<keyword evidence="2" id="KW-0472">Membrane</keyword>
<sequence length="920" mass="95190">MPARVRTSPWRRLTAAALAAGVLAATMTAVTPPQPATAAEGPGLNMLVKSDANTADDRNTISVRPHPGEPSTGFVQIQFDDGLCLTEDWMARPHKELFSEAVNWEIEDSISQTCSESTWQRFSIQPVTESPVDTAAGAFWIVSASTGRCYFSDRNGLHGSGNLHTTYPSTTHKPAKRGFVTCGEPFVRASAADGESYVMYAGTYSQRFSIKNDERYANGAYRHWSYLLAYAARAGASNCAGDGNCRVRPEGTESWLLPTDPTVTTSGSIDTRLAGCGEAIGDGSNVLFFNNSAQPVTHRATSQISSTVQETHSYSASVGGEVETTIGGKDAFVNVAIKGSFSYTGTTVEAQSNGAQSSVDKTVTVPPFHHLMVTWSESVYTLDARWRLGVTPGQSGWETATQSSIPVRVDGQPAQQSTVVISSTKKTCLAGPAATSTSDPEIAMSIEQCDAAGTPELDAAIVGRTYVACPGQWEIPEATADGASTDPVFAYQWYYVDAAGEQHPIPNATRRSFTLQEESFLPSHTFLGVSVAEVGDMHRLEAQPVVAPRTVKLSAPATASASRTIAETSLASAPVDVVPTFAGESVWLPAGAEAERSLVADADLVGSLADGDGMALTVDGDVPPGMDISPDGRLAGTPTVPGEYTVVLTDTVGDPASATFVITVSDESVPELAADRFDVAVDEALGQVLDIHNREDEVLQIVSGTLPPGVEFDAASATLTGAPVVPGTSVFAVLDTADPFASPHEVTIVAAIAPTAFDVRPLPVAQVGVGYPDGISLVAGAPPAGAAIGVDGETADLGGLMIDAESGRIHGTPTTAGRYTFAVRDLTTSDSPAAEFTLVVSPAEATDGGAADGDGGAVGGGATEDDDAAGSGTSSDGAGTLASTGADDALYASALAVALLLTAAGSVVYVAARRAHRRER</sequence>